<name>A0A6A6JCR0_WESOR</name>
<dbReference type="EMBL" id="ML986503">
    <property type="protein sequence ID" value="KAF2274410.1"/>
    <property type="molecule type" value="Genomic_DNA"/>
</dbReference>
<evidence type="ECO:0000313" key="4">
    <source>
        <dbReference type="EMBL" id="KAF2274410.1"/>
    </source>
</evidence>
<dbReference type="GeneID" id="54555934"/>
<evidence type="ECO:0000256" key="1">
    <source>
        <dbReference type="ARBA" id="ARBA00022737"/>
    </source>
</evidence>
<dbReference type="SUPFAM" id="SSF48403">
    <property type="entry name" value="Ankyrin repeat"/>
    <property type="match status" value="1"/>
</dbReference>
<dbReference type="PANTHER" id="PTHR24123">
    <property type="entry name" value="ANKYRIN REPEAT-CONTAINING"/>
    <property type="match status" value="1"/>
</dbReference>
<dbReference type="Proteomes" id="UP000800097">
    <property type="component" value="Unassembled WGS sequence"/>
</dbReference>
<proteinExistence type="predicted"/>
<dbReference type="Pfam" id="PF12796">
    <property type="entry name" value="Ank_2"/>
    <property type="match status" value="1"/>
</dbReference>
<protein>
    <submittedName>
        <fullName evidence="4">Ankyrin</fullName>
    </submittedName>
</protein>
<keyword evidence="1" id="KW-0677">Repeat</keyword>
<dbReference type="AlphaFoldDB" id="A0A6A6JCR0"/>
<keyword evidence="2 3" id="KW-0040">ANK repeat</keyword>
<keyword evidence="5" id="KW-1185">Reference proteome</keyword>
<evidence type="ECO:0000256" key="2">
    <source>
        <dbReference type="ARBA" id="ARBA00023043"/>
    </source>
</evidence>
<dbReference type="PROSITE" id="PS50088">
    <property type="entry name" value="ANK_REPEAT"/>
    <property type="match status" value="1"/>
</dbReference>
<dbReference type="PROSITE" id="PS50297">
    <property type="entry name" value="ANK_REP_REGION"/>
    <property type="match status" value="1"/>
</dbReference>
<dbReference type="InterPro" id="IPR036770">
    <property type="entry name" value="Ankyrin_rpt-contain_sf"/>
</dbReference>
<dbReference type="SMART" id="SM00248">
    <property type="entry name" value="ANK"/>
    <property type="match status" value="4"/>
</dbReference>
<evidence type="ECO:0000313" key="5">
    <source>
        <dbReference type="Proteomes" id="UP000800097"/>
    </source>
</evidence>
<feature type="repeat" description="ANK" evidence="3">
    <location>
        <begin position="324"/>
        <end position="356"/>
    </location>
</feature>
<reference evidence="4" key="1">
    <citation type="journal article" date="2020" name="Stud. Mycol.">
        <title>101 Dothideomycetes genomes: a test case for predicting lifestyles and emergence of pathogens.</title>
        <authorList>
            <person name="Haridas S."/>
            <person name="Albert R."/>
            <person name="Binder M."/>
            <person name="Bloem J."/>
            <person name="Labutti K."/>
            <person name="Salamov A."/>
            <person name="Andreopoulos B."/>
            <person name="Baker S."/>
            <person name="Barry K."/>
            <person name="Bills G."/>
            <person name="Bluhm B."/>
            <person name="Cannon C."/>
            <person name="Castanera R."/>
            <person name="Culley D."/>
            <person name="Daum C."/>
            <person name="Ezra D."/>
            <person name="Gonzalez J."/>
            <person name="Henrissat B."/>
            <person name="Kuo A."/>
            <person name="Liang C."/>
            <person name="Lipzen A."/>
            <person name="Lutzoni F."/>
            <person name="Magnuson J."/>
            <person name="Mondo S."/>
            <person name="Nolan M."/>
            <person name="Ohm R."/>
            <person name="Pangilinan J."/>
            <person name="Park H.-J."/>
            <person name="Ramirez L."/>
            <person name="Alfaro M."/>
            <person name="Sun H."/>
            <person name="Tritt A."/>
            <person name="Yoshinaga Y."/>
            <person name="Zwiers L.-H."/>
            <person name="Turgeon B."/>
            <person name="Goodwin S."/>
            <person name="Spatafora J."/>
            <person name="Crous P."/>
            <person name="Grigoriev I."/>
        </authorList>
    </citation>
    <scope>NUCLEOTIDE SEQUENCE</scope>
    <source>
        <strain evidence="4">CBS 379.55</strain>
    </source>
</reference>
<organism evidence="4 5">
    <name type="scientific">Westerdykella ornata</name>
    <dbReference type="NCBI Taxonomy" id="318751"/>
    <lineage>
        <taxon>Eukaryota</taxon>
        <taxon>Fungi</taxon>
        <taxon>Dikarya</taxon>
        <taxon>Ascomycota</taxon>
        <taxon>Pezizomycotina</taxon>
        <taxon>Dothideomycetes</taxon>
        <taxon>Pleosporomycetidae</taxon>
        <taxon>Pleosporales</taxon>
        <taxon>Sporormiaceae</taxon>
        <taxon>Westerdykella</taxon>
    </lineage>
</organism>
<dbReference type="PANTHER" id="PTHR24123:SF33">
    <property type="entry name" value="PROTEIN HOS4"/>
    <property type="match status" value="1"/>
</dbReference>
<dbReference type="OrthoDB" id="3799607at2759"/>
<gene>
    <name evidence="4" type="ORF">EI97DRAFT_502779</name>
</gene>
<dbReference type="Gene3D" id="1.25.40.20">
    <property type="entry name" value="Ankyrin repeat-containing domain"/>
    <property type="match status" value="2"/>
</dbReference>
<dbReference type="InterPro" id="IPR051165">
    <property type="entry name" value="Multifunctional_ANK_Repeat"/>
</dbReference>
<sequence length="402" mass="45023">MQLLELPSDVFKLVITFMVRELGLTQSMKARRTCRTFADEIFDAVITTRVIEEVTEGYLMQWRLAHHPEVIARYLYHRVRTDGSATHPWITTIRETSQMLAQHTGSENDFARVELLERNMCLCLAVNAGPRIFSVLKGEDEDGKTQLEGGTWANCLAIAAWIGDKTLVESLNRGSDPPSFFGSPSWAAAAQAHVDILQLFLDQGALPYDPTSSPFSTPYYDLSRGPLPVAAYMGRENIVRLLLEPPYYCSEIQDDEKMSICYAAEGNHPTLLKLLLEHYKRNSTPQEFLAVINHGLVCSCRCGVQIPAKIFVDYGADVNASDSSANSCLQLAARTGNAAVVKMLLDAGASLKAESIVHRHISSRVTHRQRQKDPLWQARRLGYTEVIRLLENKQRELLERGS</sequence>
<accession>A0A6A6JCR0</accession>
<evidence type="ECO:0000256" key="3">
    <source>
        <dbReference type="PROSITE-ProRule" id="PRU00023"/>
    </source>
</evidence>
<dbReference type="RefSeq" id="XP_033651949.1">
    <property type="nucleotide sequence ID" value="XM_033802759.1"/>
</dbReference>
<dbReference type="InterPro" id="IPR002110">
    <property type="entry name" value="Ankyrin_rpt"/>
</dbReference>